<organism evidence="10 11">
    <name type="scientific">Candidatus Shapirobacteria bacterium CG03_land_8_20_14_0_80_39_12</name>
    <dbReference type="NCBI Taxonomy" id="1974879"/>
    <lineage>
        <taxon>Bacteria</taxon>
        <taxon>Candidatus Shapironibacteriota</taxon>
    </lineage>
</organism>
<dbReference type="GO" id="GO:0016763">
    <property type="term" value="F:pentosyltransferase activity"/>
    <property type="evidence" value="ECO:0007669"/>
    <property type="project" value="TreeGrafter"/>
</dbReference>
<dbReference type="InterPro" id="IPR038731">
    <property type="entry name" value="RgtA/B/C-like"/>
</dbReference>
<keyword evidence="6 8" id="KW-1133">Transmembrane helix</keyword>
<keyword evidence="5 8" id="KW-0812">Transmembrane</keyword>
<keyword evidence="4" id="KW-0808">Transferase</keyword>
<feature type="transmembrane region" description="Helical" evidence="8">
    <location>
        <begin position="307"/>
        <end position="324"/>
    </location>
</feature>
<keyword evidence="3" id="KW-0328">Glycosyltransferase</keyword>
<dbReference type="Pfam" id="PF13231">
    <property type="entry name" value="PMT_2"/>
    <property type="match status" value="1"/>
</dbReference>
<evidence type="ECO:0000256" key="1">
    <source>
        <dbReference type="ARBA" id="ARBA00004651"/>
    </source>
</evidence>
<dbReference type="InterPro" id="IPR050297">
    <property type="entry name" value="LipidA_mod_glycosyltrf_83"/>
</dbReference>
<dbReference type="GO" id="GO:0005886">
    <property type="term" value="C:plasma membrane"/>
    <property type="evidence" value="ECO:0007669"/>
    <property type="project" value="UniProtKB-SubCell"/>
</dbReference>
<feature type="transmembrane region" description="Helical" evidence="8">
    <location>
        <begin position="274"/>
        <end position="295"/>
    </location>
</feature>
<dbReference type="AlphaFoldDB" id="A0A2M7BD95"/>
<dbReference type="EMBL" id="PEVC01000033">
    <property type="protein sequence ID" value="PIV01069.1"/>
    <property type="molecule type" value="Genomic_DNA"/>
</dbReference>
<feature type="transmembrane region" description="Helical" evidence="8">
    <location>
        <begin position="171"/>
        <end position="196"/>
    </location>
</feature>
<feature type="domain" description="Glycosyltransferase RgtA/B/C/D-like" evidence="9">
    <location>
        <begin position="71"/>
        <end position="208"/>
    </location>
</feature>
<evidence type="ECO:0000256" key="7">
    <source>
        <dbReference type="ARBA" id="ARBA00023136"/>
    </source>
</evidence>
<feature type="transmembrane region" description="Helical" evidence="8">
    <location>
        <begin position="113"/>
        <end position="134"/>
    </location>
</feature>
<feature type="transmembrane region" description="Helical" evidence="8">
    <location>
        <begin position="88"/>
        <end position="107"/>
    </location>
</feature>
<comment type="subcellular location">
    <subcellularLocation>
        <location evidence="1">Cell membrane</location>
        <topology evidence="1">Multi-pass membrane protein</topology>
    </subcellularLocation>
</comment>
<feature type="transmembrane region" description="Helical" evidence="8">
    <location>
        <begin position="330"/>
        <end position="347"/>
    </location>
</feature>
<accession>A0A2M7BD95</accession>
<evidence type="ECO:0000256" key="5">
    <source>
        <dbReference type="ARBA" id="ARBA00022692"/>
    </source>
</evidence>
<evidence type="ECO:0000313" key="10">
    <source>
        <dbReference type="EMBL" id="PIV01069.1"/>
    </source>
</evidence>
<evidence type="ECO:0000256" key="2">
    <source>
        <dbReference type="ARBA" id="ARBA00022475"/>
    </source>
</evidence>
<feature type="transmembrane region" description="Helical" evidence="8">
    <location>
        <begin position="54"/>
        <end position="81"/>
    </location>
</feature>
<dbReference type="PANTHER" id="PTHR33908">
    <property type="entry name" value="MANNOSYLTRANSFERASE YKCB-RELATED"/>
    <property type="match status" value="1"/>
</dbReference>
<feature type="transmembrane region" description="Helical" evidence="8">
    <location>
        <begin position="141"/>
        <end position="159"/>
    </location>
</feature>
<dbReference type="PANTHER" id="PTHR33908:SF11">
    <property type="entry name" value="MEMBRANE PROTEIN"/>
    <property type="match status" value="1"/>
</dbReference>
<protein>
    <recommendedName>
        <fullName evidence="9">Glycosyltransferase RgtA/B/C/D-like domain-containing protein</fullName>
    </recommendedName>
</protein>
<evidence type="ECO:0000256" key="8">
    <source>
        <dbReference type="SAM" id="Phobius"/>
    </source>
</evidence>
<evidence type="ECO:0000256" key="3">
    <source>
        <dbReference type="ARBA" id="ARBA00022676"/>
    </source>
</evidence>
<evidence type="ECO:0000256" key="4">
    <source>
        <dbReference type="ARBA" id="ARBA00022679"/>
    </source>
</evidence>
<gene>
    <name evidence="10" type="ORF">COS54_01710</name>
</gene>
<proteinExistence type="predicted"/>
<dbReference type="Proteomes" id="UP000229631">
    <property type="component" value="Unassembled WGS sequence"/>
</dbReference>
<dbReference type="GO" id="GO:0009103">
    <property type="term" value="P:lipopolysaccharide biosynthetic process"/>
    <property type="evidence" value="ECO:0007669"/>
    <property type="project" value="UniProtKB-ARBA"/>
</dbReference>
<reference evidence="11" key="1">
    <citation type="submission" date="2017-09" db="EMBL/GenBank/DDBJ databases">
        <title>Depth-based differentiation of microbial function through sediment-hosted aquifers and enrichment of novel symbionts in the deep terrestrial subsurface.</title>
        <authorList>
            <person name="Probst A.J."/>
            <person name="Ladd B."/>
            <person name="Jarett J.K."/>
            <person name="Geller-Mcgrath D.E."/>
            <person name="Sieber C.M.K."/>
            <person name="Emerson J.B."/>
            <person name="Anantharaman K."/>
            <person name="Thomas B.C."/>
            <person name="Malmstrom R."/>
            <person name="Stieglmeier M."/>
            <person name="Klingl A."/>
            <person name="Woyke T."/>
            <person name="Ryan C.M."/>
            <person name="Banfield J.F."/>
        </authorList>
    </citation>
    <scope>NUCLEOTIDE SEQUENCE [LARGE SCALE GENOMIC DNA]</scope>
</reference>
<evidence type="ECO:0000256" key="6">
    <source>
        <dbReference type="ARBA" id="ARBA00022989"/>
    </source>
</evidence>
<name>A0A2M7BD95_9BACT</name>
<keyword evidence="7 8" id="KW-0472">Membrane</keyword>
<evidence type="ECO:0000313" key="11">
    <source>
        <dbReference type="Proteomes" id="UP000229631"/>
    </source>
</evidence>
<feature type="transmembrane region" description="Helical" evidence="8">
    <location>
        <begin position="203"/>
        <end position="223"/>
    </location>
</feature>
<keyword evidence="2" id="KW-1003">Cell membrane</keyword>
<evidence type="ECO:0000259" key="9">
    <source>
        <dbReference type="Pfam" id="PF13231"/>
    </source>
</evidence>
<feature type="transmembrane region" description="Helical" evidence="8">
    <location>
        <begin position="359"/>
        <end position="376"/>
    </location>
</feature>
<sequence length="473" mass="53172">MSKKIFPKKFAVLALILLLSLFLRFYKISSLFPFNGDVAWDYLSAESFLKGGLWPLIGISSSVPWLHQGAFFTYLLIIILGLSKGNPVAPVIFTAALGVLTTFLVYFLGKKIFYEKAGLWSALFYAISPLSVFFDRFPYHLSLIAILSLLFFWSLFKAIKGKTNTFILSSLLLGILMQFELSNLVLLPVLVIFFFLKRKEIPIRCVILSIFSFAFPWLPKIIYDFSHGPSQTLGYLAWVGHKLIPIGSLDIDKSIAGPILPNIKLSFTFLAKAIFPSSLIVSSFVFLLLLLFLVLHLKTKEKKNGGAFLLLLWLVIPLVCFLIMGFPSESYFPILLPGIAFLFGFILEKSTQIIKPVALVFCAAVLFLSVNVVFLFKNDFLVSGDKYGEIKETAEFIVKDAQDHNFNLIPLGSYAEFPGNILNLVYLTQYLGHGPSNKKAKNSYFVYNSGEQGPIKNALKVAWFGQMTIFRKK</sequence>
<comment type="caution">
    <text evidence="10">The sequence shown here is derived from an EMBL/GenBank/DDBJ whole genome shotgun (WGS) entry which is preliminary data.</text>
</comment>